<feature type="compositionally biased region" description="Low complexity" evidence="1">
    <location>
        <begin position="62"/>
        <end position="75"/>
    </location>
</feature>
<accession>A0ABR4JFM2</accession>
<gene>
    <name evidence="2" type="ORF">BJY01DRAFT_251172</name>
</gene>
<protein>
    <submittedName>
        <fullName evidence="2">Uncharacterized protein</fullName>
    </submittedName>
</protein>
<keyword evidence="3" id="KW-1185">Reference proteome</keyword>
<feature type="region of interest" description="Disordered" evidence="1">
    <location>
        <begin position="34"/>
        <end position="77"/>
    </location>
</feature>
<evidence type="ECO:0000256" key="1">
    <source>
        <dbReference type="SAM" id="MobiDB-lite"/>
    </source>
</evidence>
<proteinExistence type="predicted"/>
<organism evidence="2 3">
    <name type="scientific">Aspergillus pseudoustus</name>
    <dbReference type="NCBI Taxonomy" id="1810923"/>
    <lineage>
        <taxon>Eukaryota</taxon>
        <taxon>Fungi</taxon>
        <taxon>Dikarya</taxon>
        <taxon>Ascomycota</taxon>
        <taxon>Pezizomycotina</taxon>
        <taxon>Eurotiomycetes</taxon>
        <taxon>Eurotiomycetidae</taxon>
        <taxon>Eurotiales</taxon>
        <taxon>Aspergillaceae</taxon>
        <taxon>Aspergillus</taxon>
        <taxon>Aspergillus subgen. Nidulantes</taxon>
    </lineage>
</organism>
<dbReference type="EMBL" id="JBFXLU010000152">
    <property type="protein sequence ID" value="KAL2837942.1"/>
    <property type="molecule type" value="Genomic_DNA"/>
</dbReference>
<sequence>MSERSGYQPWRPNMISPISPISFDARHTESLNPVSSILSDGRHSTNPRSAPLALSPRLKLATLPPSDTDSDTLSSRGSPVLVGVSLLTTPSAILHSDAAPPTPFDLRVWNPPPRHTSAAPSSPRTTVMSPPPQYSAIFPTDTPVGSRPPRSYCRTLDPYHVLSRRATEFEQHVAETQVELAQRQPSGFARVFGFISRNRDPQRPDIY</sequence>
<feature type="compositionally biased region" description="Polar residues" evidence="1">
    <location>
        <begin position="34"/>
        <end position="48"/>
    </location>
</feature>
<name>A0ABR4JFM2_9EURO</name>
<comment type="caution">
    <text evidence="2">The sequence shown here is derived from an EMBL/GenBank/DDBJ whole genome shotgun (WGS) entry which is preliminary data.</text>
</comment>
<feature type="compositionally biased region" description="Polar residues" evidence="1">
    <location>
        <begin position="118"/>
        <end position="128"/>
    </location>
</feature>
<reference evidence="2 3" key="1">
    <citation type="submission" date="2024-07" db="EMBL/GenBank/DDBJ databases">
        <title>Section-level genome sequencing and comparative genomics of Aspergillus sections Usti and Cavernicolus.</title>
        <authorList>
            <consortium name="Lawrence Berkeley National Laboratory"/>
            <person name="Nybo J.L."/>
            <person name="Vesth T.C."/>
            <person name="Theobald S."/>
            <person name="Frisvad J.C."/>
            <person name="Larsen T.O."/>
            <person name="Kjaerboelling I."/>
            <person name="Rothschild-Mancinelli K."/>
            <person name="Lyhne E.K."/>
            <person name="Kogle M.E."/>
            <person name="Barry K."/>
            <person name="Clum A."/>
            <person name="Na H."/>
            <person name="Ledsgaard L."/>
            <person name="Lin J."/>
            <person name="Lipzen A."/>
            <person name="Kuo A."/>
            <person name="Riley R."/>
            <person name="Mondo S."/>
            <person name="Labutti K."/>
            <person name="Haridas S."/>
            <person name="Pangalinan J."/>
            <person name="Salamov A.A."/>
            <person name="Simmons B.A."/>
            <person name="Magnuson J.K."/>
            <person name="Chen J."/>
            <person name="Drula E."/>
            <person name="Henrissat B."/>
            <person name="Wiebenga A."/>
            <person name="Lubbers R.J."/>
            <person name="Gomes A.C."/>
            <person name="Makela M.R."/>
            <person name="Stajich J."/>
            <person name="Grigoriev I.V."/>
            <person name="Mortensen U.H."/>
            <person name="De Vries R.P."/>
            <person name="Baker S.E."/>
            <person name="Andersen M.R."/>
        </authorList>
    </citation>
    <scope>NUCLEOTIDE SEQUENCE [LARGE SCALE GENOMIC DNA]</scope>
    <source>
        <strain evidence="2 3">CBS 123904</strain>
    </source>
</reference>
<evidence type="ECO:0000313" key="2">
    <source>
        <dbReference type="EMBL" id="KAL2837942.1"/>
    </source>
</evidence>
<evidence type="ECO:0000313" key="3">
    <source>
        <dbReference type="Proteomes" id="UP001610446"/>
    </source>
</evidence>
<feature type="region of interest" description="Disordered" evidence="1">
    <location>
        <begin position="1"/>
        <end position="21"/>
    </location>
</feature>
<feature type="region of interest" description="Disordered" evidence="1">
    <location>
        <begin position="110"/>
        <end position="131"/>
    </location>
</feature>
<dbReference type="Proteomes" id="UP001610446">
    <property type="component" value="Unassembled WGS sequence"/>
</dbReference>